<accession>J9GF26</accession>
<dbReference type="PANTHER" id="PTHR10073">
    <property type="entry name" value="DNA MISMATCH REPAIR PROTEIN MLH, PMS, MUTL"/>
    <property type="match status" value="1"/>
</dbReference>
<proteinExistence type="predicted"/>
<dbReference type="PANTHER" id="PTHR10073:SF12">
    <property type="entry name" value="DNA MISMATCH REPAIR PROTEIN MLH1"/>
    <property type="match status" value="1"/>
</dbReference>
<evidence type="ECO:0000313" key="2">
    <source>
        <dbReference type="EMBL" id="EJW97959.1"/>
    </source>
</evidence>
<dbReference type="GO" id="GO:0006298">
    <property type="term" value="P:mismatch repair"/>
    <property type="evidence" value="ECO:0007669"/>
    <property type="project" value="InterPro"/>
</dbReference>
<dbReference type="GO" id="GO:0005524">
    <property type="term" value="F:ATP binding"/>
    <property type="evidence" value="ECO:0007669"/>
    <property type="project" value="InterPro"/>
</dbReference>
<dbReference type="AlphaFoldDB" id="J9GF26"/>
<dbReference type="GO" id="GO:0032300">
    <property type="term" value="C:mismatch repair complex"/>
    <property type="evidence" value="ECO:0007669"/>
    <property type="project" value="InterPro"/>
</dbReference>
<protein>
    <submittedName>
        <fullName evidence="2">DNA mismatch repair protein MutL</fullName>
    </submittedName>
</protein>
<dbReference type="Gene3D" id="3.30.230.10">
    <property type="match status" value="1"/>
</dbReference>
<dbReference type="InterPro" id="IPR020568">
    <property type="entry name" value="Ribosomal_Su5_D2-typ_SF"/>
</dbReference>
<evidence type="ECO:0000259" key="1">
    <source>
        <dbReference type="SMART" id="SM01340"/>
    </source>
</evidence>
<organism evidence="2">
    <name type="scientific">gut metagenome</name>
    <dbReference type="NCBI Taxonomy" id="749906"/>
    <lineage>
        <taxon>unclassified sequences</taxon>
        <taxon>metagenomes</taxon>
        <taxon>organismal metagenomes</taxon>
    </lineage>
</organism>
<dbReference type="GO" id="GO:0140664">
    <property type="term" value="F:ATP-dependent DNA damage sensor activity"/>
    <property type="evidence" value="ECO:0007669"/>
    <property type="project" value="InterPro"/>
</dbReference>
<name>J9GF26_9ZZZZ</name>
<dbReference type="EMBL" id="AMCI01004507">
    <property type="protein sequence ID" value="EJW97959.1"/>
    <property type="molecule type" value="Genomic_DNA"/>
</dbReference>
<dbReference type="SUPFAM" id="SSF54211">
    <property type="entry name" value="Ribosomal protein S5 domain 2-like"/>
    <property type="match status" value="1"/>
</dbReference>
<dbReference type="InterPro" id="IPR013507">
    <property type="entry name" value="DNA_mismatch_S5_2-like"/>
</dbReference>
<dbReference type="GO" id="GO:0030983">
    <property type="term" value="F:mismatched DNA binding"/>
    <property type="evidence" value="ECO:0007669"/>
    <property type="project" value="InterPro"/>
</dbReference>
<dbReference type="InterPro" id="IPR014721">
    <property type="entry name" value="Ribsml_uS5_D2-typ_fold_subgr"/>
</dbReference>
<feature type="domain" description="DNA mismatch repair protein S5" evidence="1">
    <location>
        <begin position="21"/>
        <end position="139"/>
    </location>
</feature>
<dbReference type="CDD" id="cd03482">
    <property type="entry name" value="MutL_Trans_MutL"/>
    <property type="match status" value="1"/>
</dbReference>
<reference evidence="2" key="1">
    <citation type="journal article" date="2012" name="PLoS ONE">
        <title>Gene sets for utilization of primary and secondary nutrition supplies in the distal gut of endangered iberian lynx.</title>
        <authorList>
            <person name="Alcaide M."/>
            <person name="Messina E."/>
            <person name="Richter M."/>
            <person name="Bargiela R."/>
            <person name="Peplies J."/>
            <person name="Huws S.A."/>
            <person name="Newbold C.J."/>
            <person name="Golyshin P.N."/>
            <person name="Simon M.A."/>
            <person name="Lopez G."/>
            <person name="Yakimov M.M."/>
            <person name="Ferrer M."/>
        </authorList>
    </citation>
    <scope>NUCLEOTIDE SEQUENCE</scope>
</reference>
<dbReference type="SMART" id="SM01340">
    <property type="entry name" value="DNA_mis_repair"/>
    <property type="match status" value="1"/>
</dbReference>
<comment type="caution">
    <text evidence="2">The sequence shown here is derived from an EMBL/GenBank/DDBJ whole genome shotgun (WGS) entry which is preliminary data.</text>
</comment>
<dbReference type="InterPro" id="IPR038973">
    <property type="entry name" value="MutL/Mlh/Pms-like"/>
</dbReference>
<dbReference type="Pfam" id="PF01119">
    <property type="entry name" value="DNA_mis_repair"/>
    <property type="match status" value="1"/>
</dbReference>
<gene>
    <name evidence="2" type="ORF">EVA_13934</name>
</gene>
<sequence>MIANGRTLLKLDAAENPADRIEAVLPKEFKGKNREVKASEGGMTLQGLVGIPTVSRSRADSQYFFVNGRFVRDKVLTHAMRTAYQDVLHGQAQPIFCLYLTMDPTAVDVNVHPAKREVRFRDSQRVHHLISSAVKRALAPTEAIGLKTDNEDVSLQTRPLSETAASFSARFPQQGLRPRGSTPSGEPKLNLRAAMTFFGADQKTASSLARAFRPAESSAVRQTTPLERTEKSIETGVLPLQGGAYLADQIAAEVPLESVSDVAVNEPRAPGEEDS</sequence>
<dbReference type="GO" id="GO:0016887">
    <property type="term" value="F:ATP hydrolysis activity"/>
    <property type="evidence" value="ECO:0007669"/>
    <property type="project" value="InterPro"/>
</dbReference>
<feature type="non-terminal residue" evidence="2">
    <location>
        <position position="275"/>
    </location>
</feature>